<accession>A0A5N0TCZ6</accession>
<name>A0A5N0TCZ6_9MICO</name>
<gene>
    <name evidence="5" type="ORF">F6B40_11520</name>
</gene>
<sequence>MTLSVPAAFAATAIDLGTADSYVVLGGSTVTNTGTPTVLNGDLGVHPGTAITGFPPGLVTGGTTHAGDTHAAQAKIDLVTAYDSATSQAPIATLATELGGQTLVEGVYTFSSTAGLTGAVTLQGGPDAVWVFQIPDTLITASSSTVVLDGGARACNVFWQVGSSATLGSGTDFVGTIMAMTSITVDFGATVEGRALARTGAVTLDNNVFTGPRCDDDEAGTPDEPVTPVDPDEPVTPVDPDEPVTPVDPDEPVTPVDPDDSGTPGDPIEVVVPGTPSAPGNPGAAGNPGTSATVNSSRSGAADALATTGIDGSARGVLLTAAGLLTMGGIFMVLQAARRRTARNT</sequence>
<reference evidence="6" key="1">
    <citation type="submission" date="2019-09" db="EMBL/GenBank/DDBJ databases">
        <title>Mumia zhuanghuii sp. nov. isolated from the intestinal contents of plateau pika (Ochotona curzoniae) in the Qinghai-Tibet plateau of China.</title>
        <authorList>
            <person name="Tian Z."/>
        </authorList>
    </citation>
    <scope>NUCLEOTIDE SEQUENCE [LARGE SCALE GENOMIC DNA]</scope>
    <source>
        <strain evidence="6">L-033</strain>
    </source>
</reference>
<dbReference type="InterPro" id="IPR021884">
    <property type="entry name" value="Ice-bd_prot"/>
</dbReference>
<feature type="transmembrane region" description="Helical" evidence="4">
    <location>
        <begin position="317"/>
        <end position="337"/>
    </location>
</feature>
<protein>
    <submittedName>
        <fullName evidence="5">DUF3494 domain-containing protein</fullName>
    </submittedName>
</protein>
<keyword evidence="4" id="KW-0812">Transmembrane</keyword>
<dbReference type="RefSeq" id="WP_150894104.1">
    <property type="nucleotide sequence ID" value="NZ_VYUY01000015.1"/>
</dbReference>
<evidence type="ECO:0000256" key="4">
    <source>
        <dbReference type="SAM" id="Phobius"/>
    </source>
</evidence>
<evidence type="ECO:0000313" key="6">
    <source>
        <dbReference type="Proteomes" id="UP000326838"/>
    </source>
</evidence>
<comment type="similarity">
    <text evidence="1">Belongs to the ice-binding protein family.</text>
</comment>
<keyword evidence="6" id="KW-1185">Reference proteome</keyword>
<dbReference type="AlphaFoldDB" id="A0A5N0TCZ6"/>
<keyword evidence="4" id="KW-1133">Transmembrane helix</keyword>
<keyword evidence="2" id="KW-0732">Signal</keyword>
<dbReference type="Pfam" id="PF11999">
    <property type="entry name" value="Ice_binding"/>
    <property type="match status" value="1"/>
</dbReference>
<evidence type="ECO:0000313" key="5">
    <source>
        <dbReference type="EMBL" id="KAA9132314.1"/>
    </source>
</evidence>
<evidence type="ECO:0000256" key="3">
    <source>
        <dbReference type="SAM" id="MobiDB-lite"/>
    </source>
</evidence>
<proteinExistence type="inferred from homology"/>
<evidence type="ECO:0000256" key="1">
    <source>
        <dbReference type="ARBA" id="ARBA00005445"/>
    </source>
</evidence>
<feature type="compositionally biased region" description="Low complexity" evidence="3">
    <location>
        <begin position="273"/>
        <end position="292"/>
    </location>
</feature>
<keyword evidence="4" id="KW-0472">Membrane</keyword>
<organism evidence="5 6">
    <name type="scientific">Microbacterium caowuchunii</name>
    <dbReference type="NCBI Taxonomy" id="2614638"/>
    <lineage>
        <taxon>Bacteria</taxon>
        <taxon>Bacillati</taxon>
        <taxon>Actinomycetota</taxon>
        <taxon>Actinomycetes</taxon>
        <taxon>Micrococcales</taxon>
        <taxon>Microbacteriaceae</taxon>
        <taxon>Microbacterium</taxon>
    </lineage>
</organism>
<comment type="caution">
    <text evidence="5">The sequence shown here is derived from an EMBL/GenBank/DDBJ whole genome shotgun (WGS) entry which is preliminary data.</text>
</comment>
<feature type="region of interest" description="Disordered" evidence="3">
    <location>
        <begin position="206"/>
        <end position="296"/>
    </location>
</feature>
<evidence type="ECO:0000256" key="2">
    <source>
        <dbReference type="ARBA" id="ARBA00022729"/>
    </source>
</evidence>
<dbReference type="Proteomes" id="UP000326838">
    <property type="component" value="Unassembled WGS sequence"/>
</dbReference>
<dbReference type="EMBL" id="VYUY01000015">
    <property type="protein sequence ID" value="KAA9132314.1"/>
    <property type="molecule type" value="Genomic_DNA"/>
</dbReference>